<dbReference type="InterPro" id="IPR033247">
    <property type="entry name" value="Transketolase_fam"/>
</dbReference>
<dbReference type="CDD" id="cd07033">
    <property type="entry name" value="TPP_PYR_DXS_TK_like"/>
    <property type="match status" value="1"/>
</dbReference>
<dbReference type="Gene3D" id="3.40.50.920">
    <property type="match status" value="1"/>
</dbReference>
<evidence type="ECO:0000256" key="6">
    <source>
        <dbReference type="ARBA" id="ARBA00022679"/>
    </source>
</evidence>
<dbReference type="Pfam" id="PF22613">
    <property type="entry name" value="Transketolase_C_1"/>
    <property type="match status" value="1"/>
</dbReference>
<dbReference type="PROSITE" id="PS00801">
    <property type="entry name" value="TRANSKETOLASE_1"/>
    <property type="match status" value="1"/>
</dbReference>
<dbReference type="GO" id="GO:0006098">
    <property type="term" value="P:pentose-phosphate shunt"/>
    <property type="evidence" value="ECO:0007669"/>
    <property type="project" value="TreeGrafter"/>
</dbReference>
<dbReference type="GO" id="GO:0046872">
    <property type="term" value="F:metal ion binding"/>
    <property type="evidence" value="ECO:0007669"/>
    <property type="project" value="UniProtKB-KW"/>
</dbReference>
<dbReference type="PROSITE" id="PS00802">
    <property type="entry name" value="TRANSKETOLASE_2"/>
    <property type="match status" value="1"/>
</dbReference>
<dbReference type="SUPFAM" id="SSF52922">
    <property type="entry name" value="TK C-terminal domain-like"/>
    <property type="match status" value="1"/>
</dbReference>
<dbReference type="EC" id="2.2.1.1" evidence="5"/>
<dbReference type="InterPro" id="IPR009014">
    <property type="entry name" value="Transketo_C/PFOR_II"/>
</dbReference>
<keyword evidence="7" id="KW-0479">Metal-binding</keyword>
<dbReference type="PANTHER" id="PTHR43522">
    <property type="entry name" value="TRANSKETOLASE"/>
    <property type="match status" value="1"/>
</dbReference>
<organism evidence="13">
    <name type="scientific">marine metagenome</name>
    <dbReference type="NCBI Taxonomy" id="408172"/>
    <lineage>
        <taxon>unclassified sequences</taxon>
        <taxon>metagenomes</taxon>
        <taxon>ecological metagenomes</taxon>
    </lineage>
</organism>
<dbReference type="GO" id="GO:0004802">
    <property type="term" value="F:transketolase activity"/>
    <property type="evidence" value="ECO:0007669"/>
    <property type="project" value="UniProtKB-EC"/>
</dbReference>
<dbReference type="SMART" id="SM00861">
    <property type="entry name" value="Transket_pyr"/>
    <property type="match status" value="1"/>
</dbReference>
<evidence type="ECO:0000256" key="10">
    <source>
        <dbReference type="ARBA" id="ARBA00049473"/>
    </source>
</evidence>
<sequence length="677" mass="73776">MSTNVPPVAQDLDTLCVNTIRTLAADAVQEANSGHPGMPMGAAPMAYALWMRFLCFNPQDPAWPNRDRFVLSAGHGSMLLYALLHLTGHALSLEDIKQFRQWGSVTPGHPEFGHTPGVETTTGPLGQGFGNAVGMALAEARLAAEFNRPGHAIIDHRTYVIASDGDIMEGVQSEAASIAGHLGLHKLTVLYDDNLITIDGSTDLTFSEDVEKRYESYGWHVQFVEDGNDIAALTYALTSTEAEDDRPSLIRIRTNIGYGSPNRQDTSKSHGEPLGEEEVRLTKENLDWPTNAKFEVPVEVAAHFRSAGERGGSLQQQWQELWDSYRRTHESEADELQRRLDGRLADGWDEDLPLFVAEDGPIATRAASGKALNALAVRLPELMGGSADLAGSNKTDIVGETDFNKGVYDGRNIRFGVREHGMGAILNGMALHRGFIPYGGTFLIFSDYMRPSIRLAALMGQRVIYVYTHDSIGVGEDGPTHQPIEHLASLRALPGLVVIRPADANETSEAWRVAVQCPEVPTALVLTRQKLPILSSIVEDVAIAADLARGAYVLVENRSGEPDIILLASGSEVHIVLQVWQRLIASGIGARVVSMPSWELFEQQDESYRNKVLPPNVEKRLAVEAGTSFGWGRYIGLAGEVIGIDRYGASAPGGTNMERFGFTPDNIEKRARALLAT</sequence>
<name>A0A381RF21_9ZZZZ</name>
<evidence type="ECO:0000256" key="4">
    <source>
        <dbReference type="ARBA" id="ARBA00011738"/>
    </source>
</evidence>
<dbReference type="EMBL" id="UINC01001866">
    <property type="protein sequence ID" value="SUZ90101.1"/>
    <property type="molecule type" value="Genomic_DNA"/>
</dbReference>
<keyword evidence="6" id="KW-0808">Transferase</keyword>
<evidence type="ECO:0000256" key="7">
    <source>
        <dbReference type="ARBA" id="ARBA00022723"/>
    </source>
</evidence>
<proteinExistence type="inferred from homology"/>
<dbReference type="InterPro" id="IPR005478">
    <property type="entry name" value="Transketolase_bac-like"/>
</dbReference>
<dbReference type="FunFam" id="3.40.50.970:FF:000004">
    <property type="entry name" value="Transketolase"/>
    <property type="match status" value="1"/>
</dbReference>
<evidence type="ECO:0000256" key="1">
    <source>
        <dbReference type="ARBA" id="ARBA00001946"/>
    </source>
</evidence>
<dbReference type="AlphaFoldDB" id="A0A381RF21"/>
<dbReference type="Pfam" id="PF02779">
    <property type="entry name" value="Transket_pyr"/>
    <property type="match status" value="1"/>
</dbReference>
<comment type="cofactor">
    <cofactor evidence="1">
        <name>Mg(2+)</name>
        <dbReference type="ChEBI" id="CHEBI:18420"/>
    </cofactor>
</comment>
<dbReference type="InterPro" id="IPR055152">
    <property type="entry name" value="Transketolase-like_C_2"/>
</dbReference>
<keyword evidence="8" id="KW-0460">Magnesium</keyword>
<feature type="region of interest" description="Disordered" evidence="11">
    <location>
        <begin position="255"/>
        <end position="275"/>
    </location>
</feature>
<dbReference type="FunFam" id="3.40.50.920:FF:000003">
    <property type="entry name" value="Transketolase"/>
    <property type="match status" value="1"/>
</dbReference>
<evidence type="ECO:0000256" key="5">
    <source>
        <dbReference type="ARBA" id="ARBA00013152"/>
    </source>
</evidence>
<comment type="similarity">
    <text evidence="3">Belongs to the transketolase family.</text>
</comment>
<comment type="catalytic activity">
    <reaction evidence="10">
        <text>D-sedoheptulose 7-phosphate + D-glyceraldehyde 3-phosphate = aldehydo-D-ribose 5-phosphate + D-xylulose 5-phosphate</text>
        <dbReference type="Rhea" id="RHEA:10508"/>
        <dbReference type="ChEBI" id="CHEBI:57483"/>
        <dbReference type="ChEBI" id="CHEBI:57737"/>
        <dbReference type="ChEBI" id="CHEBI:58273"/>
        <dbReference type="ChEBI" id="CHEBI:59776"/>
        <dbReference type="EC" id="2.2.1.1"/>
    </reaction>
</comment>
<dbReference type="GO" id="GO:0005829">
    <property type="term" value="C:cytosol"/>
    <property type="evidence" value="ECO:0007669"/>
    <property type="project" value="TreeGrafter"/>
</dbReference>
<dbReference type="PANTHER" id="PTHR43522:SF2">
    <property type="entry name" value="TRANSKETOLASE 1-RELATED"/>
    <property type="match status" value="1"/>
</dbReference>
<evidence type="ECO:0000259" key="12">
    <source>
        <dbReference type="SMART" id="SM00861"/>
    </source>
</evidence>
<dbReference type="SUPFAM" id="SSF52518">
    <property type="entry name" value="Thiamin diphosphate-binding fold (THDP-binding)"/>
    <property type="match status" value="2"/>
</dbReference>
<comment type="subunit">
    <text evidence="4">Homodimer.</text>
</comment>
<evidence type="ECO:0000256" key="8">
    <source>
        <dbReference type="ARBA" id="ARBA00022842"/>
    </source>
</evidence>
<evidence type="ECO:0000256" key="3">
    <source>
        <dbReference type="ARBA" id="ARBA00007131"/>
    </source>
</evidence>
<dbReference type="Pfam" id="PF00456">
    <property type="entry name" value="Transketolase_N"/>
    <property type="match status" value="1"/>
</dbReference>
<evidence type="ECO:0000313" key="13">
    <source>
        <dbReference type="EMBL" id="SUZ90101.1"/>
    </source>
</evidence>
<feature type="compositionally biased region" description="Basic and acidic residues" evidence="11">
    <location>
        <begin position="265"/>
        <end position="275"/>
    </location>
</feature>
<dbReference type="InterPro" id="IPR005475">
    <property type="entry name" value="Transketolase-like_Pyr-bd"/>
</dbReference>
<dbReference type="FunFam" id="3.40.50.970:FF:000003">
    <property type="entry name" value="Transketolase"/>
    <property type="match status" value="1"/>
</dbReference>
<dbReference type="InterPro" id="IPR020826">
    <property type="entry name" value="Transketolase_BS"/>
</dbReference>
<evidence type="ECO:0000256" key="2">
    <source>
        <dbReference type="ARBA" id="ARBA00001964"/>
    </source>
</evidence>
<gene>
    <name evidence="13" type="ORF">METZ01_LOCUS42955</name>
</gene>
<evidence type="ECO:0000256" key="11">
    <source>
        <dbReference type="SAM" id="MobiDB-lite"/>
    </source>
</evidence>
<keyword evidence="9" id="KW-0786">Thiamine pyrophosphate</keyword>
<reference evidence="13" key="1">
    <citation type="submission" date="2018-05" db="EMBL/GenBank/DDBJ databases">
        <authorList>
            <person name="Lanie J.A."/>
            <person name="Ng W.-L."/>
            <person name="Kazmierczak K.M."/>
            <person name="Andrzejewski T.M."/>
            <person name="Davidsen T.M."/>
            <person name="Wayne K.J."/>
            <person name="Tettelin H."/>
            <person name="Glass J.I."/>
            <person name="Rusch D."/>
            <person name="Podicherti R."/>
            <person name="Tsui H.-C.T."/>
            <person name="Winkler M.E."/>
        </authorList>
    </citation>
    <scope>NUCLEOTIDE SEQUENCE</scope>
</reference>
<comment type="cofactor">
    <cofactor evidence="2">
        <name>thiamine diphosphate</name>
        <dbReference type="ChEBI" id="CHEBI:58937"/>
    </cofactor>
</comment>
<dbReference type="Gene3D" id="3.40.50.970">
    <property type="match status" value="2"/>
</dbReference>
<dbReference type="NCBIfam" id="TIGR00232">
    <property type="entry name" value="tktlase_bact"/>
    <property type="match status" value="1"/>
</dbReference>
<dbReference type="CDD" id="cd02012">
    <property type="entry name" value="TPP_TK"/>
    <property type="match status" value="1"/>
</dbReference>
<dbReference type="InterPro" id="IPR049557">
    <property type="entry name" value="Transketolase_CS"/>
</dbReference>
<feature type="domain" description="Transketolase-like pyrimidine-binding" evidence="12">
    <location>
        <begin position="362"/>
        <end position="533"/>
    </location>
</feature>
<protein>
    <recommendedName>
        <fullName evidence="5">transketolase</fullName>
        <ecNumber evidence="5">2.2.1.1</ecNumber>
    </recommendedName>
</protein>
<dbReference type="InterPro" id="IPR005474">
    <property type="entry name" value="Transketolase_N"/>
</dbReference>
<accession>A0A381RF21</accession>
<evidence type="ECO:0000256" key="9">
    <source>
        <dbReference type="ARBA" id="ARBA00023052"/>
    </source>
</evidence>
<dbReference type="InterPro" id="IPR029061">
    <property type="entry name" value="THDP-binding"/>
</dbReference>